<dbReference type="RefSeq" id="WP_247292321.1">
    <property type="nucleotide sequence ID" value="NZ_JAKNRW010000015.1"/>
</dbReference>
<evidence type="ECO:0000313" key="1">
    <source>
        <dbReference type="EMBL" id="MCK1792054.1"/>
    </source>
</evidence>
<sequence>MKSFELKVVVFLIFSGIHTISHGAETTLCTTDEVMIASCHLNEKKNRILSFCSSADKKVVSYRFGLISKVELDAVFSSEAPLSRWVDTATYTVYLGFRRAKYSYVFGVPQETLGAKAFLDVAKDNKDLMSAECTDNSFGEKDLGSEAIHEVEDEFVRSNGFIFPPNDN</sequence>
<organism evidence="1 2">
    <name type="scientific">Pseudomonas violetae</name>
    <dbReference type="NCBI Taxonomy" id="2915813"/>
    <lineage>
        <taxon>Bacteria</taxon>
        <taxon>Pseudomonadati</taxon>
        <taxon>Pseudomonadota</taxon>
        <taxon>Gammaproteobacteria</taxon>
        <taxon>Pseudomonadales</taxon>
        <taxon>Pseudomonadaceae</taxon>
        <taxon>Pseudomonas</taxon>
    </lineage>
</organism>
<accession>A0ABT0F388</accession>
<evidence type="ECO:0000313" key="2">
    <source>
        <dbReference type="Proteomes" id="UP001299876"/>
    </source>
</evidence>
<reference evidence="1 2" key="1">
    <citation type="submission" date="2022-02" db="EMBL/GenBank/DDBJ databases">
        <title>Comparative genomics of the first Antarctic Pseudomonas spp. capable of biotransforming 2,4,6-Trinitrotoluene.</title>
        <authorList>
            <person name="Cabrera M.A."/>
            <person name="Marquez S.L."/>
            <person name="Perez-Donoso J.M."/>
        </authorList>
    </citation>
    <scope>NUCLEOTIDE SEQUENCE [LARGE SCALE GENOMIC DNA]</scope>
    <source>
        <strain evidence="1 2">TNT19</strain>
    </source>
</reference>
<gene>
    <name evidence="1" type="ORF">L9059_18050</name>
</gene>
<comment type="caution">
    <text evidence="1">The sequence shown here is derived from an EMBL/GenBank/DDBJ whole genome shotgun (WGS) entry which is preliminary data.</text>
</comment>
<dbReference type="Proteomes" id="UP001299876">
    <property type="component" value="Unassembled WGS sequence"/>
</dbReference>
<protein>
    <submittedName>
        <fullName evidence="1">Uncharacterized protein</fullName>
    </submittedName>
</protein>
<dbReference type="EMBL" id="JAKNRW010000015">
    <property type="protein sequence ID" value="MCK1792054.1"/>
    <property type="molecule type" value="Genomic_DNA"/>
</dbReference>
<proteinExistence type="predicted"/>
<keyword evidence="2" id="KW-1185">Reference proteome</keyword>
<name>A0ABT0F388_9PSED</name>